<evidence type="ECO:0000313" key="2">
    <source>
        <dbReference type="EMBL" id="TBO59342.1"/>
    </source>
</evidence>
<protein>
    <submittedName>
        <fullName evidence="2">Uncharacterized protein</fullName>
    </submittedName>
</protein>
<evidence type="ECO:0000313" key="3">
    <source>
        <dbReference type="Proteomes" id="UP000292452"/>
    </source>
</evidence>
<organism evidence="2 3">
    <name type="scientific">Streptomyces kasugaensis</name>
    <dbReference type="NCBI Taxonomy" id="1946"/>
    <lineage>
        <taxon>Bacteria</taxon>
        <taxon>Bacillati</taxon>
        <taxon>Actinomycetota</taxon>
        <taxon>Actinomycetes</taxon>
        <taxon>Kitasatosporales</taxon>
        <taxon>Streptomycetaceae</taxon>
        <taxon>Streptomyces</taxon>
    </lineage>
</organism>
<gene>
    <name evidence="2" type="ORF">EYS09_12545</name>
</gene>
<proteinExistence type="predicted"/>
<feature type="region of interest" description="Disordered" evidence="1">
    <location>
        <begin position="1"/>
        <end position="42"/>
    </location>
</feature>
<feature type="compositionally biased region" description="Basic residues" evidence="1">
    <location>
        <begin position="1"/>
        <end position="11"/>
    </location>
</feature>
<comment type="caution">
    <text evidence="2">The sequence shown here is derived from an EMBL/GenBank/DDBJ whole genome shotgun (WGS) entry which is preliminary data.</text>
</comment>
<name>A0A4Q9HW18_STRKA</name>
<dbReference type="Pfam" id="PF13455">
    <property type="entry name" value="MUG113"/>
    <property type="match status" value="1"/>
</dbReference>
<dbReference type="AlphaFoldDB" id="A0A4Q9HW18"/>
<accession>A0A4Q9HW18</accession>
<dbReference type="Proteomes" id="UP000292452">
    <property type="component" value="Unassembled WGS sequence"/>
</dbReference>
<sequence length="310" mass="34023">MLAHSRVKVHPRPAPTGRRAAATRRPHFDGSPGAVGRGRRTPQVWNRSARPAFSQHGSPNTAGRLRRRRLIIRVYRRHPYAVLVDAVTLLNQDLSPTARLTYAVLAADQQVDEGSDTFDLDHIARVVGLADSDALLPVLAELTAVGVVDKREHHGLGLVLSVNLEAIPPANQQPCVPCDDCGQCSCGGLRGVCQPCSEVRTSRVPEAEGTNEIDSRWVYAVSTEADPKSIKIGVAANIQKRLKQLQIGSASPIVLRWQSPGGFPLESHLHEKFTRLRIVGEWFNFQRTADPVKAINKAAQTFLQQHDATY</sequence>
<reference evidence="2 3" key="1">
    <citation type="submission" date="2019-02" db="EMBL/GenBank/DDBJ databases">
        <title>Draft Genome Sequence of Streptomyces sp. AM-2504, identified by 16S rRNA comparative analysis as a Streptomyces Kasugaensis strain.</title>
        <authorList>
            <person name="Napolioni V."/>
            <person name="Giuliodori A.M."/>
            <person name="Spurio R."/>
            <person name="Fabbretti A."/>
        </authorList>
    </citation>
    <scope>NUCLEOTIDE SEQUENCE [LARGE SCALE GENOMIC DNA]</scope>
    <source>
        <strain evidence="2 3">AM-2504</strain>
    </source>
</reference>
<evidence type="ECO:0000256" key="1">
    <source>
        <dbReference type="SAM" id="MobiDB-lite"/>
    </source>
</evidence>
<dbReference type="EMBL" id="SIXH01000085">
    <property type="protein sequence ID" value="TBO59342.1"/>
    <property type="molecule type" value="Genomic_DNA"/>
</dbReference>
<dbReference type="OrthoDB" id="4338917at2"/>
<keyword evidence="3" id="KW-1185">Reference proteome</keyword>